<reference evidence="4" key="1">
    <citation type="submission" date="2020-11" db="EMBL/GenBank/DDBJ databases">
        <authorList>
            <person name="Tran Van P."/>
        </authorList>
    </citation>
    <scope>NUCLEOTIDE SEQUENCE</scope>
</reference>
<dbReference type="Gene3D" id="3.40.1030.10">
    <property type="entry name" value="Nucleoside phosphorylase/phosphoribosyltransferase catalytic domain"/>
    <property type="match status" value="1"/>
</dbReference>
<evidence type="ECO:0000256" key="2">
    <source>
        <dbReference type="ARBA" id="ARBA00022679"/>
    </source>
</evidence>
<dbReference type="GO" id="GO:0005829">
    <property type="term" value="C:cytosol"/>
    <property type="evidence" value="ECO:0007669"/>
    <property type="project" value="TreeGrafter"/>
</dbReference>
<name>A0A7R8ZC08_TIMDO</name>
<dbReference type="SUPFAM" id="SSF47648">
    <property type="entry name" value="Nucleoside phosphorylase/phosphoribosyltransferase N-terminal domain"/>
    <property type="match status" value="1"/>
</dbReference>
<accession>A0A7R8ZC08</accession>
<dbReference type="InterPro" id="IPR035902">
    <property type="entry name" value="Nuc_phospho_transferase"/>
</dbReference>
<protein>
    <recommendedName>
        <fullName evidence="3">Glycosyl transferase family 3 N-terminal domain-containing protein</fullName>
    </recommendedName>
</protein>
<keyword evidence="1" id="KW-0328">Glycosyltransferase</keyword>
<dbReference type="SUPFAM" id="SSF52418">
    <property type="entry name" value="Nucleoside phosphorylase/phosphoribosyltransferase catalytic domain"/>
    <property type="match status" value="1"/>
</dbReference>
<proteinExistence type="predicted"/>
<dbReference type="Gene3D" id="1.20.970.10">
    <property type="entry name" value="Transferase, Pyrimidine Nucleoside Phosphorylase, Chain C"/>
    <property type="match status" value="1"/>
</dbReference>
<dbReference type="PANTHER" id="PTHR10515">
    <property type="entry name" value="THYMIDINE PHOSPHORYLASE"/>
    <property type="match status" value="1"/>
</dbReference>
<dbReference type="GO" id="GO:0004645">
    <property type="term" value="F:1,4-alpha-oligoglucan phosphorylase activity"/>
    <property type="evidence" value="ECO:0007669"/>
    <property type="project" value="InterPro"/>
</dbReference>
<dbReference type="InterPro" id="IPR000053">
    <property type="entry name" value="Thymidine/pyrmidine_PPase"/>
</dbReference>
<evidence type="ECO:0000256" key="1">
    <source>
        <dbReference type="ARBA" id="ARBA00022676"/>
    </source>
</evidence>
<evidence type="ECO:0000313" key="4">
    <source>
        <dbReference type="EMBL" id="CAD7202159.1"/>
    </source>
</evidence>
<dbReference type="Pfam" id="PF02885">
    <property type="entry name" value="Glycos_trans_3N"/>
    <property type="match status" value="1"/>
</dbReference>
<gene>
    <name evidence="4" type="ORF">TDIB3V08_LOCUS8344</name>
</gene>
<sequence length="144" mass="15752">MESGFQDHLQSYRSSMASLVLTDSFKKLPDQIMMSVPELIRKKRDGEELTDDELHSFVTGVTDGTVQDCQVGAMLMAMYIRGMSNTEAANLTRHMAQSGDLLTWDPLWKDLLVDKHSTGGVGDKVSLPLAPALAALGLKVEQGL</sequence>
<dbReference type="InterPro" id="IPR017459">
    <property type="entry name" value="Glycosyl_Trfase_fam3_N_dom"/>
</dbReference>
<evidence type="ECO:0000259" key="3">
    <source>
        <dbReference type="Pfam" id="PF02885"/>
    </source>
</evidence>
<feature type="domain" description="Glycosyl transferase family 3 N-terminal" evidence="3">
    <location>
        <begin position="38"/>
        <end position="99"/>
    </location>
</feature>
<dbReference type="GO" id="GO:0006206">
    <property type="term" value="P:pyrimidine nucleobase metabolic process"/>
    <property type="evidence" value="ECO:0007669"/>
    <property type="project" value="InterPro"/>
</dbReference>
<dbReference type="PANTHER" id="PTHR10515:SF0">
    <property type="entry name" value="THYMIDINE PHOSPHORYLASE"/>
    <property type="match status" value="1"/>
</dbReference>
<dbReference type="AlphaFoldDB" id="A0A7R8ZC08"/>
<dbReference type="EMBL" id="OA569051">
    <property type="protein sequence ID" value="CAD7202159.1"/>
    <property type="molecule type" value="Genomic_DNA"/>
</dbReference>
<organism evidence="4">
    <name type="scientific">Timema douglasi</name>
    <name type="common">Walking stick</name>
    <dbReference type="NCBI Taxonomy" id="61478"/>
    <lineage>
        <taxon>Eukaryota</taxon>
        <taxon>Metazoa</taxon>
        <taxon>Ecdysozoa</taxon>
        <taxon>Arthropoda</taxon>
        <taxon>Hexapoda</taxon>
        <taxon>Insecta</taxon>
        <taxon>Pterygota</taxon>
        <taxon>Neoptera</taxon>
        <taxon>Polyneoptera</taxon>
        <taxon>Phasmatodea</taxon>
        <taxon>Timematodea</taxon>
        <taxon>Timematoidea</taxon>
        <taxon>Timematidae</taxon>
        <taxon>Timema</taxon>
    </lineage>
</organism>
<keyword evidence="2" id="KW-0808">Transferase</keyword>
<dbReference type="InterPro" id="IPR036320">
    <property type="entry name" value="Glycosyl_Trfase_fam3_N_dom_sf"/>
</dbReference>